<keyword evidence="1" id="KW-0560">Oxidoreductase</keyword>
<accession>A0A1M5Z1Q5</accession>
<dbReference type="PANTHER" id="PTHR43364">
    <property type="entry name" value="NADH-SPECIFIC METHYLGLYOXAL REDUCTASE-RELATED"/>
    <property type="match status" value="1"/>
</dbReference>
<dbReference type="Gene3D" id="3.20.20.100">
    <property type="entry name" value="NADP-dependent oxidoreductase domain"/>
    <property type="match status" value="1"/>
</dbReference>
<evidence type="ECO:0000256" key="1">
    <source>
        <dbReference type="ARBA" id="ARBA00023002"/>
    </source>
</evidence>
<keyword evidence="6" id="KW-1185">Reference proteome</keyword>
<dbReference type="FunFam" id="3.20.20.100:FF:000004">
    <property type="entry name" value="Oxidoreductase, aldo/keto reductase"/>
    <property type="match status" value="1"/>
</dbReference>
<proteinExistence type="predicted"/>
<dbReference type="InterPro" id="IPR050523">
    <property type="entry name" value="AKR_Detox_Biosynth"/>
</dbReference>
<name>A0A1M5Z1Q5_9FLAO</name>
<dbReference type="InterPro" id="IPR023210">
    <property type="entry name" value="NADP_OxRdtase_dom"/>
</dbReference>
<evidence type="ECO:0000313" key="5">
    <source>
        <dbReference type="Proteomes" id="UP000184240"/>
    </source>
</evidence>
<dbReference type="EMBL" id="FQXT01000004">
    <property type="protein sequence ID" value="SHI18197.1"/>
    <property type="molecule type" value="Genomic_DNA"/>
</dbReference>
<dbReference type="GO" id="GO:0005829">
    <property type="term" value="C:cytosol"/>
    <property type="evidence" value="ECO:0007669"/>
    <property type="project" value="TreeGrafter"/>
</dbReference>
<dbReference type="CDD" id="cd19081">
    <property type="entry name" value="AKR_AKR9C1"/>
    <property type="match status" value="1"/>
</dbReference>
<evidence type="ECO:0000313" key="3">
    <source>
        <dbReference type="EMBL" id="RXG29802.1"/>
    </source>
</evidence>
<evidence type="ECO:0000313" key="6">
    <source>
        <dbReference type="Proteomes" id="UP000290037"/>
    </source>
</evidence>
<reference evidence="3 6" key="3">
    <citation type="submission" date="2018-07" db="EMBL/GenBank/DDBJ databases">
        <title>Leeuwenhoekiella genomics.</title>
        <authorList>
            <person name="Tahon G."/>
            <person name="Willems A."/>
        </authorList>
    </citation>
    <scope>NUCLEOTIDE SEQUENCE [LARGE SCALE GENOMIC DNA]</scope>
    <source>
        <strain evidence="3 6">LMG 24856</strain>
    </source>
</reference>
<evidence type="ECO:0000259" key="2">
    <source>
        <dbReference type="Pfam" id="PF00248"/>
    </source>
</evidence>
<sequence length="339" mass="38067">MAAYERVAHSYGKINRTIIRKLKAMKKIQIGTTDLHVAPINLGGNVFGWTLDEKQSFEILDAFVDQGFNFIDTADMYSYWVDGKDGGQSETILGKWMKSRGNRDQIIMATKVGGETGTHPVDTSKKHILEAVDKSLKRLQTDYIDLYYTHFDDEKTPVEETLEAYDEIIKAGKVRHIAASNISPERLEASFAASEKNNLPKYQALQPHYNLVEREGYESNYAPLAEKYNFTVFPYWSLAAGFLTGKYRSEDDLNKSVRGDSVKKYLDKKGLEVLKALDQVSEKHNTSQATVSLAWLMAQPHIGAPIASATSEKQLKTIFEAPKLKLDSEDLAVLNTASK</sequence>
<dbReference type="GO" id="GO:0016491">
    <property type="term" value="F:oxidoreductase activity"/>
    <property type="evidence" value="ECO:0007669"/>
    <property type="project" value="UniProtKB-KW"/>
</dbReference>
<dbReference type="Proteomes" id="UP000184240">
    <property type="component" value="Unassembled WGS sequence"/>
</dbReference>
<dbReference type="EMBL" id="QOVN01000003">
    <property type="protein sequence ID" value="RXG29802.1"/>
    <property type="molecule type" value="Genomic_DNA"/>
</dbReference>
<dbReference type="InterPro" id="IPR036812">
    <property type="entry name" value="NAD(P)_OxRdtase_dom_sf"/>
</dbReference>
<dbReference type="SUPFAM" id="SSF51430">
    <property type="entry name" value="NAD(P)-linked oxidoreductase"/>
    <property type="match status" value="1"/>
</dbReference>
<reference evidence="5" key="1">
    <citation type="submission" date="2016-11" db="EMBL/GenBank/DDBJ databases">
        <authorList>
            <person name="Varghese N."/>
            <person name="Submissions S."/>
        </authorList>
    </citation>
    <scope>NUCLEOTIDE SEQUENCE [LARGE SCALE GENOMIC DNA]</scope>
    <source>
        <strain evidence="5">DSM 19859</strain>
    </source>
</reference>
<dbReference type="STRING" id="573501.SAMN04487999_2627"/>
<dbReference type="PANTHER" id="PTHR43364:SF6">
    <property type="entry name" value="OXIDOREDUCTASE-RELATED"/>
    <property type="match status" value="1"/>
</dbReference>
<dbReference type="Proteomes" id="UP000290037">
    <property type="component" value="Unassembled WGS sequence"/>
</dbReference>
<feature type="domain" description="NADP-dependent oxidoreductase" evidence="2">
    <location>
        <begin position="40"/>
        <end position="335"/>
    </location>
</feature>
<dbReference type="AlphaFoldDB" id="A0A1M5Z1Q5"/>
<dbReference type="Pfam" id="PF00248">
    <property type="entry name" value="Aldo_ket_red"/>
    <property type="match status" value="1"/>
</dbReference>
<gene>
    <name evidence="3" type="ORF">DSM01_1904</name>
    <name evidence="4" type="ORF">SAMN04487999_2627</name>
</gene>
<organism evidence="4 5">
    <name type="scientific">Leeuwenhoekiella palythoae</name>
    <dbReference type="NCBI Taxonomy" id="573501"/>
    <lineage>
        <taxon>Bacteria</taxon>
        <taxon>Pseudomonadati</taxon>
        <taxon>Bacteroidota</taxon>
        <taxon>Flavobacteriia</taxon>
        <taxon>Flavobacteriales</taxon>
        <taxon>Flavobacteriaceae</taxon>
        <taxon>Leeuwenhoekiella</taxon>
    </lineage>
</organism>
<protein>
    <submittedName>
        <fullName evidence="3 4">Predicted oxidoreductase</fullName>
    </submittedName>
</protein>
<evidence type="ECO:0000313" key="4">
    <source>
        <dbReference type="EMBL" id="SHI18197.1"/>
    </source>
</evidence>
<reference evidence="4" key="2">
    <citation type="submission" date="2016-11" db="EMBL/GenBank/DDBJ databases">
        <authorList>
            <person name="Jaros S."/>
            <person name="Januszkiewicz K."/>
            <person name="Wedrychowicz H."/>
        </authorList>
    </citation>
    <scope>NUCLEOTIDE SEQUENCE [LARGE SCALE GENOMIC DNA]</scope>
    <source>
        <strain evidence="4">DSM 19859</strain>
    </source>
</reference>